<organism evidence="2 3">
    <name type="scientific">Xenorhabdus griffiniae</name>
    <dbReference type="NCBI Taxonomy" id="351672"/>
    <lineage>
        <taxon>Bacteria</taxon>
        <taxon>Pseudomonadati</taxon>
        <taxon>Pseudomonadota</taxon>
        <taxon>Gammaproteobacteria</taxon>
        <taxon>Enterobacterales</taxon>
        <taxon>Morganellaceae</taxon>
        <taxon>Xenorhabdus</taxon>
    </lineage>
</organism>
<feature type="transmembrane region" description="Helical" evidence="1">
    <location>
        <begin position="42"/>
        <end position="64"/>
    </location>
</feature>
<dbReference type="EMBL" id="CP133647">
    <property type="protein sequence ID" value="WNH03110.1"/>
    <property type="molecule type" value="Genomic_DNA"/>
</dbReference>
<keyword evidence="3" id="KW-1185">Reference proteome</keyword>
<sequence>MGIILILFVIALPIVTVLTVALLIGLIAALQSCKKDNKLFSWLLVILLSVGFIFSFYYFCIIWSQVPAIIGIFR</sequence>
<feature type="transmembrane region" description="Helical" evidence="1">
    <location>
        <begin position="6"/>
        <end position="30"/>
    </location>
</feature>
<keyword evidence="1" id="KW-1133">Transmembrane helix</keyword>
<protein>
    <submittedName>
        <fullName evidence="2">Uncharacterized protein</fullName>
    </submittedName>
</protein>
<evidence type="ECO:0000313" key="2">
    <source>
        <dbReference type="EMBL" id="WNH03110.1"/>
    </source>
</evidence>
<evidence type="ECO:0000313" key="3">
    <source>
        <dbReference type="Proteomes" id="UP001300348"/>
    </source>
</evidence>
<keyword evidence="1" id="KW-0812">Transmembrane</keyword>
<gene>
    <name evidence="2" type="ORF">QL112_005210</name>
</gene>
<proteinExistence type="predicted"/>
<evidence type="ECO:0000256" key="1">
    <source>
        <dbReference type="SAM" id="Phobius"/>
    </source>
</evidence>
<reference evidence="2 3" key="1">
    <citation type="journal article" date="2023" name="Access Microbiol">
        <title>The genome of a steinernematid-associated Pseudomonas piscis bacterium encodes the biosynthesis of insect toxins.</title>
        <authorList>
            <person name="Awori R.M."/>
            <person name="Hendre P."/>
            <person name="Amugune N.O."/>
        </authorList>
    </citation>
    <scope>NUCLEOTIDE SEQUENCE [LARGE SCALE GENOMIC DNA]</scope>
    <source>
        <strain evidence="2 3">97</strain>
    </source>
</reference>
<dbReference type="RefSeq" id="WP_189761204.1">
    <property type="nucleotide sequence ID" value="NZ_CAWPOC010000062.1"/>
</dbReference>
<accession>A0ABY9XKJ5</accession>
<dbReference type="GeneID" id="88854933"/>
<name>A0ABY9XKJ5_9GAMM</name>
<dbReference type="Proteomes" id="UP001300348">
    <property type="component" value="Chromosome"/>
</dbReference>
<keyword evidence="1" id="KW-0472">Membrane</keyword>